<dbReference type="GO" id="GO:0005737">
    <property type="term" value="C:cytoplasm"/>
    <property type="evidence" value="ECO:0007669"/>
    <property type="project" value="UniProtKB-SubCell"/>
</dbReference>
<comment type="subcellular location">
    <subcellularLocation>
        <location evidence="1">Cytoplasm</location>
    </subcellularLocation>
</comment>
<dbReference type="InterPro" id="IPR000291">
    <property type="entry name" value="D-Ala_lig_Van_CS"/>
</dbReference>
<dbReference type="GO" id="GO:0009252">
    <property type="term" value="P:peptidoglycan biosynthetic process"/>
    <property type="evidence" value="ECO:0007669"/>
    <property type="project" value="UniProtKB-KW"/>
</dbReference>
<evidence type="ECO:0000256" key="1">
    <source>
        <dbReference type="ARBA" id="ARBA00004496"/>
    </source>
</evidence>
<comment type="similarity">
    <text evidence="2">Belongs to the D-alanine--D-alanine ligase family.</text>
</comment>
<dbReference type="PROSITE" id="PS00844">
    <property type="entry name" value="DALA_DALA_LIGASE_2"/>
    <property type="match status" value="1"/>
</dbReference>
<dbReference type="Gene3D" id="3.40.50.20">
    <property type="match status" value="1"/>
</dbReference>
<dbReference type="InterPro" id="IPR016185">
    <property type="entry name" value="PreATP-grasp_dom_sf"/>
</dbReference>
<evidence type="ECO:0000256" key="6">
    <source>
        <dbReference type="ARBA" id="ARBA00022840"/>
    </source>
</evidence>
<reference evidence="12 13" key="1">
    <citation type="journal article" date="2015" name="Nature">
        <title>rRNA introns, odd ribosomes, and small enigmatic genomes across a large radiation of phyla.</title>
        <authorList>
            <person name="Brown C.T."/>
            <person name="Hug L.A."/>
            <person name="Thomas B.C."/>
            <person name="Sharon I."/>
            <person name="Castelle C.J."/>
            <person name="Singh A."/>
            <person name="Wilkins M.J."/>
            <person name="Williams K.H."/>
            <person name="Banfield J.F."/>
        </authorList>
    </citation>
    <scope>NUCLEOTIDE SEQUENCE [LARGE SCALE GENOMIC DNA]</scope>
</reference>
<dbReference type="PROSITE" id="PS50975">
    <property type="entry name" value="ATP_GRASP"/>
    <property type="match status" value="1"/>
</dbReference>
<evidence type="ECO:0000256" key="4">
    <source>
        <dbReference type="ARBA" id="ARBA00022598"/>
    </source>
</evidence>
<evidence type="ECO:0000256" key="9">
    <source>
        <dbReference type="ARBA" id="ARBA00023316"/>
    </source>
</evidence>
<dbReference type="GO" id="GO:0005524">
    <property type="term" value="F:ATP binding"/>
    <property type="evidence" value="ECO:0007669"/>
    <property type="project" value="UniProtKB-UniRule"/>
</dbReference>
<dbReference type="Gene3D" id="3.30.470.20">
    <property type="entry name" value="ATP-grasp fold, B domain"/>
    <property type="match status" value="1"/>
</dbReference>
<dbReference type="GO" id="GO:0071555">
    <property type="term" value="P:cell wall organization"/>
    <property type="evidence" value="ECO:0007669"/>
    <property type="project" value="UniProtKB-KW"/>
</dbReference>
<dbReference type="GO" id="GO:0046872">
    <property type="term" value="F:metal ion binding"/>
    <property type="evidence" value="ECO:0007669"/>
    <property type="project" value="InterPro"/>
</dbReference>
<evidence type="ECO:0000313" key="12">
    <source>
        <dbReference type="EMBL" id="KKU88736.1"/>
    </source>
</evidence>
<dbReference type="Gene3D" id="3.30.1490.20">
    <property type="entry name" value="ATP-grasp fold, A domain"/>
    <property type="match status" value="1"/>
</dbReference>
<accession>A0A0G1U3U8</accession>
<keyword evidence="5 10" id="KW-0547">Nucleotide-binding</keyword>
<dbReference type="GO" id="GO:0008716">
    <property type="term" value="F:D-alanine-D-alanine ligase activity"/>
    <property type="evidence" value="ECO:0007669"/>
    <property type="project" value="InterPro"/>
</dbReference>
<sequence length="345" mass="38544">MQIVFIFNVRRQTHGIEKKAQDEAEFDAPETIQAIHDAIVANGHECVDVEADEDAYGKLKALKRNVDLAFNIAEGLRGEIREAQIPAMLEMLGIPYTHSGALTHAVTLDKSLTKKIWQHHGLPTPKFVEIGYKEKPYVEGLRFPVIVKPNSEGSSKGIFNDSLVDDPSLLLKKIRQVRKEYGNGVLVEEFLPGREFTVTVMGNEGVEKGVYTLPIVEQNYDVFPPELKKFASYEAKWFFEDTLPDARVAYICPAKLDAGLQKMIEQLCINAYEVLKCRDVARIDLRLDADGKPALLELNTLPGMMPDPNVVSYFPVASRAAGWSFNQMVGTIISHARERLGMTPG</sequence>
<protein>
    <submittedName>
        <fullName evidence="12">D-alanine-D-alanine ligase-like protein</fullName>
    </submittedName>
</protein>
<comment type="caution">
    <text evidence="12">The sequence shown here is derived from an EMBL/GenBank/DDBJ whole genome shotgun (WGS) entry which is preliminary data.</text>
</comment>
<keyword evidence="9" id="KW-0961">Cell wall biogenesis/degradation</keyword>
<dbReference type="SUPFAM" id="SSF56059">
    <property type="entry name" value="Glutathione synthetase ATP-binding domain-like"/>
    <property type="match status" value="1"/>
</dbReference>
<evidence type="ECO:0000313" key="13">
    <source>
        <dbReference type="Proteomes" id="UP000034739"/>
    </source>
</evidence>
<dbReference type="PANTHER" id="PTHR23132:SF23">
    <property type="entry name" value="D-ALANINE--D-ALANINE LIGASE B"/>
    <property type="match status" value="1"/>
</dbReference>
<evidence type="ECO:0000256" key="10">
    <source>
        <dbReference type="PROSITE-ProRule" id="PRU00409"/>
    </source>
</evidence>
<keyword evidence="8" id="KW-0573">Peptidoglycan synthesis</keyword>
<name>A0A0G1U3U8_9BACT</name>
<keyword evidence="6 10" id="KW-0067">ATP-binding</keyword>
<organism evidence="12 13">
    <name type="scientific">Candidatus Gottesmanbacteria bacterium GW2011_GWA2_47_9</name>
    <dbReference type="NCBI Taxonomy" id="1618445"/>
    <lineage>
        <taxon>Bacteria</taxon>
        <taxon>Candidatus Gottesmaniibacteriota</taxon>
    </lineage>
</organism>
<evidence type="ECO:0000256" key="2">
    <source>
        <dbReference type="ARBA" id="ARBA00010871"/>
    </source>
</evidence>
<dbReference type="Pfam" id="PF07478">
    <property type="entry name" value="Dala_Dala_lig_C"/>
    <property type="match status" value="1"/>
</dbReference>
<proteinExistence type="inferred from homology"/>
<evidence type="ECO:0000256" key="5">
    <source>
        <dbReference type="ARBA" id="ARBA00022741"/>
    </source>
</evidence>
<evidence type="ECO:0000259" key="11">
    <source>
        <dbReference type="PROSITE" id="PS50975"/>
    </source>
</evidence>
<dbReference type="InterPro" id="IPR011095">
    <property type="entry name" value="Dala_Dala_lig_C"/>
</dbReference>
<dbReference type="PATRIC" id="fig|1618445.3.peg.57"/>
<dbReference type="PANTHER" id="PTHR23132">
    <property type="entry name" value="D-ALANINE--D-ALANINE LIGASE"/>
    <property type="match status" value="1"/>
</dbReference>
<dbReference type="Proteomes" id="UP000034739">
    <property type="component" value="Unassembled WGS sequence"/>
</dbReference>
<dbReference type="InterPro" id="IPR011761">
    <property type="entry name" value="ATP-grasp"/>
</dbReference>
<gene>
    <name evidence="12" type="ORF">UY16_C0002G0008</name>
</gene>
<evidence type="ECO:0000256" key="3">
    <source>
        <dbReference type="ARBA" id="ARBA00022490"/>
    </source>
</evidence>
<feature type="domain" description="ATP-grasp" evidence="11">
    <location>
        <begin position="114"/>
        <end position="334"/>
    </location>
</feature>
<dbReference type="EMBL" id="LCOY01000002">
    <property type="protein sequence ID" value="KKU88736.1"/>
    <property type="molecule type" value="Genomic_DNA"/>
</dbReference>
<dbReference type="GO" id="GO:0008360">
    <property type="term" value="P:regulation of cell shape"/>
    <property type="evidence" value="ECO:0007669"/>
    <property type="project" value="UniProtKB-KW"/>
</dbReference>
<evidence type="ECO:0000256" key="8">
    <source>
        <dbReference type="ARBA" id="ARBA00022984"/>
    </source>
</evidence>
<keyword evidence="7" id="KW-0133">Cell shape</keyword>
<keyword evidence="3" id="KW-0963">Cytoplasm</keyword>
<evidence type="ECO:0000256" key="7">
    <source>
        <dbReference type="ARBA" id="ARBA00022960"/>
    </source>
</evidence>
<dbReference type="InterPro" id="IPR013815">
    <property type="entry name" value="ATP_grasp_subdomain_1"/>
</dbReference>
<keyword evidence="4 12" id="KW-0436">Ligase</keyword>
<dbReference type="SUPFAM" id="SSF52440">
    <property type="entry name" value="PreATP-grasp domain"/>
    <property type="match status" value="1"/>
</dbReference>
<dbReference type="AlphaFoldDB" id="A0A0G1U3U8"/>